<keyword evidence="3" id="KW-1185">Reference proteome</keyword>
<feature type="transmembrane region" description="Helical" evidence="1">
    <location>
        <begin position="55"/>
        <end position="85"/>
    </location>
</feature>
<reference evidence="2" key="1">
    <citation type="submission" date="2021-03" db="EMBL/GenBank/DDBJ databases">
        <title>Taxonomic study of Clostridium polyendosporum from meadow-gley soil under rice.</title>
        <authorList>
            <person name="Kobayashi H."/>
            <person name="Tanizawa Y."/>
            <person name="Yagura M."/>
        </authorList>
    </citation>
    <scope>NUCLEOTIDE SEQUENCE</scope>
    <source>
        <strain evidence="2">JCM 30710</strain>
    </source>
</reference>
<keyword evidence="1" id="KW-0472">Membrane</keyword>
<evidence type="ECO:0000313" key="2">
    <source>
        <dbReference type="EMBL" id="GIM28050.1"/>
    </source>
</evidence>
<dbReference type="AlphaFoldDB" id="A0A919VF45"/>
<gene>
    <name evidence="2" type="ORF">CPJCM30710_07160</name>
</gene>
<accession>A0A919VF45</accession>
<dbReference type="RefSeq" id="WP_212902789.1">
    <property type="nucleotide sequence ID" value="NZ_BOPZ01000004.1"/>
</dbReference>
<dbReference type="Proteomes" id="UP000679179">
    <property type="component" value="Unassembled WGS sequence"/>
</dbReference>
<sequence length="89" mass="10339">MAKKKRIKPYKGLNNDFQDLSNDFKKIGSDFTEIYKKLGYKIHTSKGKDRDWIKIVALGTIIVLLLFSRIGIPILLVILILILIFKTFR</sequence>
<proteinExistence type="predicted"/>
<protein>
    <submittedName>
        <fullName evidence="2">Uncharacterized protein</fullName>
    </submittedName>
</protein>
<keyword evidence="1" id="KW-1133">Transmembrane helix</keyword>
<name>A0A919VF45_9CLOT</name>
<comment type="caution">
    <text evidence="2">The sequence shown here is derived from an EMBL/GenBank/DDBJ whole genome shotgun (WGS) entry which is preliminary data.</text>
</comment>
<keyword evidence="1" id="KW-0812">Transmembrane</keyword>
<organism evidence="2 3">
    <name type="scientific">Clostridium polyendosporum</name>
    <dbReference type="NCBI Taxonomy" id="69208"/>
    <lineage>
        <taxon>Bacteria</taxon>
        <taxon>Bacillati</taxon>
        <taxon>Bacillota</taxon>
        <taxon>Clostridia</taxon>
        <taxon>Eubacteriales</taxon>
        <taxon>Clostridiaceae</taxon>
        <taxon>Clostridium</taxon>
    </lineage>
</organism>
<evidence type="ECO:0000256" key="1">
    <source>
        <dbReference type="SAM" id="Phobius"/>
    </source>
</evidence>
<evidence type="ECO:0000313" key="3">
    <source>
        <dbReference type="Proteomes" id="UP000679179"/>
    </source>
</evidence>
<dbReference type="EMBL" id="BOPZ01000004">
    <property type="protein sequence ID" value="GIM28050.1"/>
    <property type="molecule type" value="Genomic_DNA"/>
</dbReference>